<protein>
    <submittedName>
        <fullName evidence="2">Rna-directed dna polymerase from mobile element jockey-like</fullName>
    </submittedName>
</protein>
<reference evidence="3" key="1">
    <citation type="submission" date="2017-11" db="EMBL/GenBank/DDBJ databases">
        <authorList>
            <person name="Lima N.C."/>
            <person name="Parody-Merino A.M."/>
            <person name="Battley P.F."/>
            <person name="Fidler A.E."/>
            <person name="Prosdocimi F."/>
        </authorList>
    </citation>
    <scope>NUCLEOTIDE SEQUENCE [LARGE SCALE GENOMIC DNA]</scope>
</reference>
<feature type="domain" description="Reverse transcriptase" evidence="1">
    <location>
        <begin position="1"/>
        <end position="210"/>
    </location>
</feature>
<dbReference type="SUPFAM" id="SSF56672">
    <property type="entry name" value="DNA/RNA polymerases"/>
    <property type="match status" value="1"/>
</dbReference>
<keyword evidence="2" id="KW-0548">Nucleotidyltransferase</keyword>
<sequence length="298" mass="34266">MFIFCELSWQEQDSQGIRASQHGLMKGRSCLTNLISFYDHVTRLLDAGKAVEVVYLDFGKVFDTVPHSVLLEKLANHGIDKCNLHWVKYWLDGRAQRVVINGLKSSWWPVTSGVPQDSVLGPVLFNIFIDDLEKGTECTLSKFTDDTKPGGSVDLLEGRKALQRDLDRVDQWAKAHGVRLNKAKCRVLHFDHNNRRQRYRPGEEWLERCPAEKDVGVLVESQLNMSQDYAQVAKKANGFLACIRNSVGNWNREEIVPPYSVLVRPHFEFCVQFWAPHYRKDIEVLERVQRRTTNLVGD</sequence>
<dbReference type="InterPro" id="IPR043502">
    <property type="entry name" value="DNA/RNA_pol_sf"/>
</dbReference>
<keyword evidence="3" id="KW-1185">Reference proteome</keyword>
<organism evidence="2 3">
    <name type="scientific">Limosa lapponica baueri</name>
    <dbReference type="NCBI Taxonomy" id="1758121"/>
    <lineage>
        <taxon>Eukaryota</taxon>
        <taxon>Metazoa</taxon>
        <taxon>Chordata</taxon>
        <taxon>Craniata</taxon>
        <taxon>Vertebrata</taxon>
        <taxon>Euteleostomi</taxon>
        <taxon>Archelosauria</taxon>
        <taxon>Archosauria</taxon>
        <taxon>Dinosauria</taxon>
        <taxon>Saurischia</taxon>
        <taxon>Theropoda</taxon>
        <taxon>Coelurosauria</taxon>
        <taxon>Aves</taxon>
        <taxon>Neognathae</taxon>
        <taxon>Neoaves</taxon>
        <taxon>Charadriiformes</taxon>
        <taxon>Scolopacidae</taxon>
        <taxon>Limosa</taxon>
    </lineage>
</organism>
<dbReference type="AlphaFoldDB" id="A0A2I0TXP2"/>
<dbReference type="Pfam" id="PF00078">
    <property type="entry name" value="RVT_1"/>
    <property type="match status" value="1"/>
</dbReference>
<proteinExistence type="predicted"/>
<dbReference type="Proteomes" id="UP000233556">
    <property type="component" value="Unassembled WGS sequence"/>
</dbReference>
<evidence type="ECO:0000313" key="2">
    <source>
        <dbReference type="EMBL" id="PKU38587.1"/>
    </source>
</evidence>
<evidence type="ECO:0000313" key="3">
    <source>
        <dbReference type="Proteomes" id="UP000233556"/>
    </source>
</evidence>
<evidence type="ECO:0000259" key="1">
    <source>
        <dbReference type="PROSITE" id="PS50878"/>
    </source>
</evidence>
<reference evidence="3" key="2">
    <citation type="submission" date="2017-12" db="EMBL/GenBank/DDBJ databases">
        <title>Genome sequence of the Bar-tailed Godwit (Limosa lapponica baueri).</title>
        <authorList>
            <person name="Lima N.C.B."/>
            <person name="Parody-Merino A.M."/>
            <person name="Battley P.F."/>
            <person name="Fidler A.E."/>
            <person name="Prosdocimi F."/>
        </authorList>
    </citation>
    <scope>NUCLEOTIDE SEQUENCE [LARGE SCALE GENOMIC DNA]</scope>
</reference>
<gene>
    <name evidence="2" type="ORF">llap_11111</name>
</gene>
<dbReference type="PANTHER" id="PTHR33332">
    <property type="entry name" value="REVERSE TRANSCRIPTASE DOMAIN-CONTAINING PROTEIN"/>
    <property type="match status" value="1"/>
</dbReference>
<dbReference type="GO" id="GO:0003964">
    <property type="term" value="F:RNA-directed DNA polymerase activity"/>
    <property type="evidence" value="ECO:0007669"/>
    <property type="project" value="UniProtKB-KW"/>
</dbReference>
<keyword evidence="2" id="KW-0695">RNA-directed DNA polymerase</keyword>
<dbReference type="PROSITE" id="PS50878">
    <property type="entry name" value="RT_POL"/>
    <property type="match status" value="1"/>
</dbReference>
<dbReference type="InterPro" id="IPR000477">
    <property type="entry name" value="RT_dom"/>
</dbReference>
<dbReference type="OrthoDB" id="416454at2759"/>
<keyword evidence="2" id="KW-0808">Transferase</keyword>
<accession>A0A2I0TXP2</accession>
<dbReference type="EMBL" id="KZ506705">
    <property type="protein sequence ID" value="PKU38587.1"/>
    <property type="molecule type" value="Genomic_DNA"/>
</dbReference>
<name>A0A2I0TXP2_LIMLA</name>